<feature type="transmembrane region" description="Helical" evidence="1">
    <location>
        <begin position="72"/>
        <end position="95"/>
    </location>
</feature>
<keyword evidence="1" id="KW-0472">Membrane</keyword>
<evidence type="ECO:0000313" key="4">
    <source>
        <dbReference type="Proteomes" id="UP001523003"/>
    </source>
</evidence>
<organism evidence="3 4">
    <name type="scientific">Bartonella bilalgolemii</name>
    <dbReference type="NCBI Taxonomy" id="2942911"/>
    <lineage>
        <taxon>Bacteria</taxon>
        <taxon>Pseudomonadati</taxon>
        <taxon>Pseudomonadota</taxon>
        <taxon>Alphaproteobacteria</taxon>
        <taxon>Hyphomicrobiales</taxon>
        <taxon>Bartonellaceae</taxon>
        <taxon>Bartonella</taxon>
    </lineage>
</organism>
<dbReference type="EMBL" id="JAMCOF010000002">
    <property type="protein sequence ID" value="MCL6229410.1"/>
    <property type="molecule type" value="Genomic_DNA"/>
</dbReference>
<dbReference type="RefSeq" id="WP_249675544.1">
    <property type="nucleotide sequence ID" value="NZ_JAMCOF010000002.1"/>
</dbReference>
<feature type="domain" description="YcxB-like C-terminal" evidence="2">
    <location>
        <begin position="118"/>
        <end position="178"/>
    </location>
</feature>
<keyword evidence="4" id="KW-1185">Reference proteome</keyword>
<dbReference type="Pfam" id="PF14317">
    <property type="entry name" value="YcxB"/>
    <property type="match status" value="1"/>
</dbReference>
<evidence type="ECO:0000256" key="1">
    <source>
        <dbReference type="SAM" id="Phobius"/>
    </source>
</evidence>
<evidence type="ECO:0000313" key="3">
    <source>
        <dbReference type="EMBL" id="MCL6229410.1"/>
    </source>
</evidence>
<keyword evidence="1" id="KW-1133">Transmembrane helix</keyword>
<reference evidence="3 4" key="1">
    <citation type="submission" date="2022-05" db="EMBL/GenBank/DDBJ databases">
        <title>Description of the Bartonella bilalgolemii sp. nov. Isolated from Apodemus uralensis (Pallas 1811).</title>
        <authorList>
            <person name="Zgheib R."/>
            <person name="Celebi B."/>
        </authorList>
    </citation>
    <scope>NUCLEOTIDE SEQUENCE [LARGE SCALE GENOMIC DNA]</scope>
    <source>
        <strain evidence="3 4">G70</strain>
    </source>
</reference>
<accession>A0ABT0P7G7</accession>
<gene>
    <name evidence="3" type="ORF">M4Z11_02105</name>
</gene>
<protein>
    <submittedName>
        <fullName evidence="3">YcxB family protein</fullName>
    </submittedName>
</protein>
<sequence length="189" mass="22870">MKHSEKMKMRVLAFELDQKKAIEAQKAHCRRYIRRLKTFLYLLILWLICVVIYCGFLIMIEGQDWTHYWGKSFIKTACIYAAIICVIWTLNYYILVNHKAYRLVKNNQQIGLKQIWQWDDHALAIRNSYIQGTYPFRLFYDWHEYPHFIALYISEEKFNILPKAIMTKEQLVDLRTILSREITSPKKRL</sequence>
<dbReference type="InterPro" id="IPR025588">
    <property type="entry name" value="YcxB-like_C"/>
</dbReference>
<keyword evidence="1" id="KW-0812">Transmembrane</keyword>
<comment type="caution">
    <text evidence="3">The sequence shown here is derived from an EMBL/GenBank/DDBJ whole genome shotgun (WGS) entry which is preliminary data.</text>
</comment>
<feature type="transmembrane region" description="Helical" evidence="1">
    <location>
        <begin position="39"/>
        <end position="60"/>
    </location>
</feature>
<name>A0ABT0P7G7_9HYPH</name>
<dbReference type="Proteomes" id="UP001523003">
    <property type="component" value="Unassembled WGS sequence"/>
</dbReference>
<proteinExistence type="predicted"/>
<evidence type="ECO:0000259" key="2">
    <source>
        <dbReference type="Pfam" id="PF14317"/>
    </source>
</evidence>